<dbReference type="NCBIfam" id="TIGR02549">
    <property type="entry name" value="CRISPR_DxTHG"/>
    <property type="match status" value="1"/>
</dbReference>
<dbReference type="EMBL" id="QRIN01000088">
    <property type="protein sequence ID" value="RHG62242.1"/>
    <property type="molecule type" value="Genomic_DNA"/>
</dbReference>
<dbReference type="RefSeq" id="WP_118201684.1">
    <property type="nucleotide sequence ID" value="NZ_CP042464.1"/>
</dbReference>
<sequence length="432" mass="49928">MSRRVFLSVLGVAFYETCRYRKDDFTGSESLFVQKSLLEYLQQQENWGGENDLVLMLLTDLARKNNWDKNLETRFCSKLQKEVAYQGLEKILQDMNLSYQDIAIPDGKDSDQMWEIFEVIFDELQEGDELYLDITNSFRYLPMLLVVLVNYAKLLKNVKVKAIFYGNYEARDKESNIAPIMDLLPLSVLQDWTLAASDYLRYGQVQKLYELSESSLLPILKNTETRTKDTEMLRAFVRKLKEMVEERTTCRGYAIVDSKNVWNLKRTAGGIQKVTIVQLKPIFEKIKQSLNDFDAKENVLNCIKAAKWCCANKLYQQATTMLEEGLGTFLCCHYQLDYRNKVCRDAVFSCIAIKTQNKNTDGLETTNEFVTKILADDSVWGNKEFVTILQQVVELRNDYNHAGFKDNPFSAQTIIGRVEQLLDGIEDVLSQI</sequence>
<evidence type="ECO:0000313" key="2">
    <source>
        <dbReference type="Proteomes" id="UP000286501"/>
    </source>
</evidence>
<reference evidence="1 2" key="1">
    <citation type="submission" date="2018-08" db="EMBL/GenBank/DDBJ databases">
        <title>A genome reference for cultivated species of the human gut microbiota.</title>
        <authorList>
            <person name="Zou Y."/>
            <person name="Xue W."/>
            <person name="Luo G."/>
        </authorList>
    </citation>
    <scope>NUCLEOTIDE SEQUENCE [LARGE SCALE GENOMIC DNA]</scope>
    <source>
        <strain evidence="1 2">AM22-1</strain>
    </source>
</reference>
<organism evidence="1 2">
    <name type="scientific">Segatella copri</name>
    <dbReference type="NCBI Taxonomy" id="165179"/>
    <lineage>
        <taxon>Bacteria</taxon>
        <taxon>Pseudomonadati</taxon>
        <taxon>Bacteroidota</taxon>
        <taxon>Bacteroidia</taxon>
        <taxon>Bacteroidales</taxon>
        <taxon>Prevotellaceae</taxon>
        <taxon>Segatella</taxon>
    </lineage>
</organism>
<name>A0A3R6G4A8_9BACT</name>
<dbReference type="NCBIfam" id="TIGR02221">
    <property type="entry name" value="cas_TM1812"/>
    <property type="match status" value="1"/>
</dbReference>
<evidence type="ECO:0000313" key="1">
    <source>
        <dbReference type="EMBL" id="RHG62242.1"/>
    </source>
</evidence>
<comment type="caution">
    <text evidence="1">The sequence shown here is derived from an EMBL/GenBank/DDBJ whole genome shotgun (WGS) entry which is preliminary data.</text>
</comment>
<dbReference type="InterPro" id="IPR011742">
    <property type="entry name" value="CRISPR-assoc_prot_TM1812"/>
</dbReference>
<proteinExistence type="predicted"/>
<dbReference type="CDD" id="cd09732">
    <property type="entry name" value="Csx1_III-U"/>
    <property type="match status" value="1"/>
</dbReference>
<dbReference type="InterPro" id="IPR013383">
    <property type="entry name" value="CRISPR-assoc_prot_DxTHG_CS"/>
</dbReference>
<dbReference type="AlphaFoldDB" id="A0A3R6G4A8"/>
<gene>
    <name evidence="1" type="ORF">DW250_14385</name>
</gene>
<protein>
    <submittedName>
        <fullName evidence="1">TIGR02221 family CRISPR-associated protein</fullName>
    </submittedName>
</protein>
<accession>A0A3R6G4A8</accession>
<dbReference type="Proteomes" id="UP000286501">
    <property type="component" value="Unassembled WGS sequence"/>
</dbReference>